<feature type="compositionally biased region" description="Basic and acidic residues" evidence="2">
    <location>
        <begin position="52"/>
        <end position="68"/>
    </location>
</feature>
<dbReference type="InterPro" id="IPR036322">
    <property type="entry name" value="WD40_repeat_dom_sf"/>
</dbReference>
<dbReference type="Proteomes" id="UP000243515">
    <property type="component" value="Unassembled WGS sequence"/>
</dbReference>
<name>A0A232M1A5_9EURO</name>
<evidence type="ECO:0000256" key="1">
    <source>
        <dbReference type="PROSITE-ProRule" id="PRU00221"/>
    </source>
</evidence>
<dbReference type="PANTHER" id="PTHR44675:SF1">
    <property type="entry name" value="P21-ACTIVATED PROTEIN KINASE-INTERACTING PROTEIN 1"/>
    <property type="match status" value="1"/>
</dbReference>
<proteinExistence type="predicted"/>
<feature type="region of interest" description="Disordered" evidence="2">
    <location>
        <begin position="52"/>
        <end position="95"/>
    </location>
</feature>
<accession>A0A232M1A5</accession>
<protein>
    <recommendedName>
        <fullName evidence="5">Anaphase-promoting complex subunit 4 WD40 domain-containing protein</fullName>
    </recommendedName>
</protein>
<reference evidence="3 4" key="1">
    <citation type="journal article" date="2015" name="Environ. Microbiol.">
        <title>Metagenome sequence of Elaphomyces granulatus from sporocarp tissue reveals Ascomycota ectomycorrhizal fingerprints of genome expansion and a Proteobacteria-rich microbiome.</title>
        <authorList>
            <person name="Quandt C.A."/>
            <person name="Kohler A."/>
            <person name="Hesse C.N."/>
            <person name="Sharpton T.J."/>
            <person name="Martin F."/>
            <person name="Spatafora J.W."/>
        </authorList>
    </citation>
    <scope>NUCLEOTIDE SEQUENCE [LARGE SCALE GENOMIC DNA]</scope>
    <source>
        <strain evidence="3 4">OSC145934</strain>
    </source>
</reference>
<dbReference type="InterPro" id="IPR015943">
    <property type="entry name" value="WD40/YVTN_repeat-like_dom_sf"/>
</dbReference>
<keyword evidence="1" id="KW-0853">WD repeat</keyword>
<dbReference type="EMBL" id="NPHW01003067">
    <property type="protein sequence ID" value="OXV10195.1"/>
    <property type="molecule type" value="Genomic_DNA"/>
</dbReference>
<feature type="compositionally biased region" description="Basic and acidic residues" evidence="2">
    <location>
        <begin position="78"/>
        <end position="95"/>
    </location>
</feature>
<feature type="region of interest" description="Disordered" evidence="2">
    <location>
        <begin position="141"/>
        <end position="166"/>
    </location>
</feature>
<evidence type="ECO:0000313" key="3">
    <source>
        <dbReference type="EMBL" id="OXV10195.1"/>
    </source>
</evidence>
<organism evidence="3 4">
    <name type="scientific">Elaphomyces granulatus</name>
    <dbReference type="NCBI Taxonomy" id="519963"/>
    <lineage>
        <taxon>Eukaryota</taxon>
        <taxon>Fungi</taxon>
        <taxon>Dikarya</taxon>
        <taxon>Ascomycota</taxon>
        <taxon>Pezizomycotina</taxon>
        <taxon>Eurotiomycetes</taxon>
        <taxon>Eurotiomycetidae</taxon>
        <taxon>Eurotiales</taxon>
        <taxon>Elaphomycetaceae</taxon>
        <taxon>Elaphomyces</taxon>
    </lineage>
</organism>
<dbReference type="InterPro" id="IPR051959">
    <property type="entry name" value="PAK1-Kinase_Regulator"/>
</dbReference>
<dbReference type="SMART" id="SM00320">
    <property type="entry name" value="WD40"/>
    <property type="match status" value="4"/>
</dbReference>
<dbReference type="SUPFAM" id="SSF50978">
    <property type="entry name" value="WD40 repeat-like"/>
    <property type="match status" value="1"/>
</dbReference>
<dbReference type="PANTHER" id="PTHR44675">
    <property type="entry name" value="PAK1 INTERACTING PROTEIN 1"/>
    <property type="match status" value="1"/>
</dbReference>
<dbReference type="AlphaFoldDB" id="A0A232M1A5"/>
<evidence type="ECO:0008006" key="5">
    <source>
        <dbReference type="Google" id="ProtNLM"/>
    </source>
</evidence>
<feature type="repeat" description="WD" evidence="1">
    <location>
        <begin position="422"/>
        <end position="444"/>
    </location>
</feature>
<dbReference type="InterPro" id="IPR001680">
    <property type="entry name" value="WD40_rpt"/>
</dbReference>
<dbReference type="OrthoDB" id="308449at2759"/>
<feature type="region of interest" description="Disordered" evidence="2">
    <location>
        <begin position="480"/>
        <end position="502"/>
    </location>
</feature>
<evidence type="ECO:0000256" key="2">
    <source>
        <dbReference type="SAM" id="MobiDB-lite"/>
    </source>
</evidence>
<dbReference type="PROSITE" id="PS50082">
    <property type="entry name" value="WD_REPEATS_2"/>
    <property type="match status" value="1"/>
</dbReference>
<evidence type="ECO:0000313" key="4">
    <source>
        <dbReference type="Proteomes" id="UP000243515"/>
    </source>
</evidence>
<comment type="caution">
    <text evidence="3">The sequence shown here is derived from an EMBL/GenBank/DDBJ whole genome shotgun (WGS) entry which is preliminary data.</text>
</comment>
<keyword evidence="4" id="KW-1185">Reference proteome</keyword>
<dbReference type="Gene3D" id="2.130.10.10">
    <property type="entry name" value="YVTN repeat-like/Quinoprotein amine dehydrogenase"/>
    <property type="match status" value="1"/>
</dbReference>
<gene>
    <name evidence="3" type="ORF">Egran_02043</name>
</gene>
<sequence length="502" mass="54556">MAKRKRDAGATGIEAEGGLVRNVVQPDLTTIQIVTGTYERVLHGFTVTIPATEDRPAQESKESKEDQGKRRKKKKKKQNQEKEESKDEKDGKDEQPQWTDTFLFQAHASAIRCLGISPPSGQSPQRRMLASGGTDERINLYTLSAHSPPPRGDDPPTGNRTRENPQNRELGSLLHHAASISALSFVSRYKLLAAAEDNVISVTRTRDGTVMSTIRAPRPKVQGRPSGDTAPLGGSPAGINDVAVHPSQKLMLSVGKGERCMRLWNLVTGKKAGVLNFSPDLLRSVTEGKRGTGEGRRIAWSPPGDEFVVAFEWGAVVFGTDAIPKCKLVPTPRSKLHRVQYLDVSDSPDRTEIVLALSTDDGRLIFYSTSPRTDGADLESTIPDAPVRAQLGGPPSGLSGRVKDFAVLNLTATPAGKENLALVTGSSDGAVRLWRVRRDELSRPSKISPPRQVGKLLATYETGHRITCLVAFVMQPPLLDTSAGEEGREAAEREESEESEEE</sequence>
<feature type="region of interest" description="Disordered" evidence="2">
    <location>
        <begin position="374"/>
        <end position="396"/>
    </location>
</feature>